<feature type="chain" id="PRO_5047394337" description="Low molecular weight antigen MTB12-like C-terminal domain-containing protein" evidence="3">
    <location>
        <begin position="29"/>
        <end position="161"/>
    </location>
</feature>
<evidence type="ECO:0000313" key="5">
    <source>
        <dbReference type="EMBL" id="KXO96203.1"/>
    </source>
</evidence>
<proteinExistence type="inferred from homology"/>
<dbReference type="Pfam" id="PF26580">
    <property type="entry name" value="Mtb12_C"/>
    <property type="match status" value="1"/>
</dbReference>
<keyword evidence="6" id="KW-1185">Reference proteome</keyword>
<sequence>MRKSFTAVLAGTAIAAAAATTVVAPASADTGVRDTSAADLYVRADKPTAAQFERQAAAFWNPNISMDQKVAVSVNGAKARPELEKVMAYNKVYDFLGASARTTGPANVNGSKATVGLSAIVVGFPANGYKYYYTREGGLWKFDWKANCASMGCTGNPNFGY</sequence>
<keyword evidence="1 3" id="KW-0732">Signal</keyword>
<evidence type="ECO:0000256" key="3">
    <source>
        <dbReference type="SAM" id="SignalP"/>
    </source>
</evidence>
<evidence type="ECO:0000313" key="6">
    <source>
        <dbReference type="Proteomes" id="UP000070409"/>
    </source>
</evidence>
<dbReference type="EMBL" id="LSRE01000019">
    <property type="protein sequence ID" value="KXO96203.1"/>
    <property type="molecule type" value="Genomic_DNA"/>
</dbReference>
<evidence type="ECO:0000256" key="2">
    <source>
        <dbReference type="ARBA" id="ARBA00093774"/>
    </source>
</evidence>
<reference evidence="5 6" key="1">
    <citation type="submission" date="2016-02" db="EMBL/GenBank/DDBJ databases">
        <authorList>
            <person name="Teng J.L."/>
            <person name="Tang Y."/>
            <person name="Huang Y."/>
            <person name="Guo F."/>
            <person name="Wei W."/>
            <person name="Chen J.H."/>
            <person name="Wong S.Y."/>
            <person name="Lau S.K."/>
            <person name="Woo P.C."/>
        </authorList>
    </citation>
    <scope>NUCLEOTIDE SEQUENCE [LARGE SCALE GENOMIC DNA]</scope>
    <source>
        <strain evidence="5 6">JCM 13375</strain>
    </source>
</reference>
<accession>A0A137ZDC3</accession>
<evidence type="ECO:0000259" key="4">
    <source>
        <dbReference type="Pfam" id="PF26580"/>
    </source>
</evidence>
<comment type="caution">
    <text evidence="5">The sequence shown here is derived from an EMBL/GenBank/DDBJ whole genome shotgun (WGS) entry which is preliminary data.</text>
</comment>
<evidence type="ECO:0000256" key="1">
    <source>
        <dbReference type="ARBA" id="ARBA00022729"/>
    </source>
</evidence>
<feature type="signal peptide" evidence="3">
    <location>
        <begin position="1"/>
        <end position="28"/>
    </location>
</feature>
<comment type="similarity">
    <text evidence="2">Belongs to the MTB12 family.</text>
</comment>
<organism evidence="5 6">
    <name type="scientific">Tsukamurella pseudospumae</name>
    <dbReference type="NCBI Taxonomy" id="239498"/>
    <lineage>
        <taxon>Bacteria</taxon>
        <taxon>Bacillati</taxon>
        <taxon>Actinomycetota</taxon>
        <taxon>Actinomycetes</taxon>
        <taxon>Mycobacteriales</taxon>
        <taxon>Tsukamurellaceae</taxon>
        <taxon>Tsukamurella</taxon>
    </lineage>
</organism>
<dbReference type="InterPro" id="IPR058644">
    <property type="entry name" value="Mtb12-like_C"/>
</dbReference>
<dbReference type="RefSeq" id="WP_068746098.1">
    <property type="nucleotide sequence ID" value="NZ_LSRE01000019.1"/>
</dbReference>
<name>A0A137ZDC3_9ACTN</name>
<dbReference type="Proteomes" id="UP000070409">
    <property type="component" value="Unassembled WGS sequence"/>
</dbReference>
<protein>
    <recommendedName>
        <fullName evidence="4">Low molecular weight antigen MTB12-like C-terminal domain-containing protein</fullName>
    </recommendedName>
</protein>
<feature type="domain" description="Low molecular weight antigen MTB12-like C-terminal" evidence="4">
    <location>
        <begin position="46"/>
        <end position="157"/>
    </location>
</feature>
<gene>
    <name evidence="5" type="ORF">AXK61_23155</name>
</gene>